<feature type="signal peptide" evidence="1">
    <location>
        <begin position="1"/>
        <end position="19"/>
    </location>
</feature>
<protein>
    <recommendedName>
        <fullName evidence="4">DUF2147 domain-containing protein</fullName>
    </recommendedName>
</protein>
<evidence type="ECO:0008006" key="4">
    <source>
        <dbReference type="Google" id="ProtNLM"/>
    </source>
</evidence>
<accession>A0A930YVT6</accession>
<gene>
    <name evidence="2" type="ORF">IC612_05895</name>
</gene>
<dbReference type="RefSeq" id="WP_194739259.1">
    <property type="nucleotide sequence ID" value="NZ_JADKYY010000006.1"/>
</dbReference>
<comment type="caution">
    <text evidence="2">The sequence shown here is derived from an EMBL/GenBank/DDBJ whole genome shotgun (WGS) entry which is preliminary data.</text>
</comment>
<reference evidence="2" key="1">
    <citation type="submission" date="2020-11" db="EMBL/GenBank/DDBJ databases">
        <title>Genome seq and assembly of Planobacterium sp.</title>
        <authorList>
            <person name="Chhetri G."/>
        </authorList>
    </citation>
    <scope>NUCLEOTIDE SEQUENCE</scope>
    <source>
        <strain evidence="2">GCR5</strain>
    </source>
</reference>
<feature type="chain" id="PRO_5037066531" description="DUF2147 domain-containing protein" evidence="1">
    <location>
        <begin position="20"/>
        <end position="126"/>
    </location>
</feature>
<evidence type="ECO:0000313" key="2">
    <source>
        <dbReference type="EMBL" id="MBF5027328.1"/>
    </source>
</evidence>
<evidence type="ECO:0000256" key="1">
    <source>
        <dbReference type="SAM" id="SignalP"/>
    </source>
</evidence>
<name>A0A930YVT6_9FLAO</name>
<keyword evidence="1" id="KW-0732">Signal</keyword>
<sequence length="126" mass="14577">MKAFLFSFTFLLGTLFASAQSQTSFSQGDIHGFWENKGLYVLKIEEHTATLNELISKNYPQKLRHNVFYNTINHLGGNKWTANRFQWKFTDGNPNNGRWVNEGETTLTMSSDKKSFTEGNRTFVRK</sequence>
<organism evidence="2 3">
    <name type="scientific">Planobacterium oryzisoli</name>
    <dbReference type="NCBI Taxonomy" id="2771435"/>
    <lineage>
        <taxon>Bacteria</taxon>
        <taxon>Pseudomonadati</taxon>
        <taxon>Bacteroidota</taxon>
        <taxon>Flavobacteriia</taxon>
        <taxon>Flavobacteriales</taxon>
        <taxon>Weeksellaceae</taxon>
        <taxon>Chryseobacterium group</taxon>
        <taxon>Chryseobacterium</taxon>
    </lineage>
</organism>
<keyword evidence="3" id="KW-1185">Reference proteome</keyword>
<dbReference type="AlphaFoldDB" id="A0A930YVT6"/>
<dbReference type="Proteomes" id="UP000694480">
    <property type="component" value="Unassembled WGS sequence"/>
</dbReference>
<evidence type="ECO:0000313" key="3">
    <source>
        <dbReference type="Proteomes" id="UP000694480"/>
    </source>
</evidence>
<proteinExistence type="predicted"/>
<dbReference type="EMBL" id="JADKYY010000006">
    <property type="protein sequence ID" value="MBF5027328.1"/>
    <property type="molecule type" value="Genomic_DNA"/>
</dbReference>